<feature type="non-terminal residue" evidence="4">
    <location>
        <position position="1"/>
    </location>
</feature>
<keyword evidence="1" id="KW-0862">Zinc</keyword>
<dbReference type="GO" id="GO:0008270">
    <property type="term" value="F:zinc ion binding"/>
    <property type="evidence" value="ECO:0007669"/>
    <property type="project" value="UniProtKB-KW"/>
</dbReference>
<dbReference type="VEuPathDB" id="VectorBase:AALC636_011259"/>
<dbReference type="InterPro" id="IPR001878">
    <property type="entry name" value="Znf_CCHC"/>
</dbReference>
<dbReference type="VEuPathDB" id="VectorBase:AALFPA_069813"/>
<dbReference type="VEuPathDB" id="VectorBase:AALF012709"/>
<feature type="region of interest" description="Disordered" evidence="2">
    <location>
        <begin position="307"/>
        <end position="326"/>
    </location>
</feature>
<feature type="domain" description="CCHC-type" evidence="3">
    <location>
        <begin position="197"/>
        <end position="213"/>
    </location>
</feature>
<sequence length="347" mass="39437">SESIVVLVALCRCSSLFFHIRWCLSQTMICNTVQFRFPAGTPPPSWEEIAGFLALLNTDRAQLETIYKMPREKSIFIKFKSSEAFEDALRRNDEWIKFTYSNGAIIDVHMSVAGKNFTYVRVFDLPPELPDNAVSLVLGGYGKVDRIVREKFPAGLGLDHVHTGVRGVYVDIGKEIPASLDIGDWRVRVFYDGLKGKCFSCNMEGHQRDSCPQRKVRKQKKKKEYVSYAGVVETGVISLLDETDLVETDIIEEETIEEDTVQPTVELQTTKEDQEMEDRRAMQEKGLVRMMTSIQEAVHKHQANQRRAQFAASGSTETLRPKKSGKEELQNKVVINLLCKKSVYTML</sequence>
<evidence type="ECO:0000259" key="3">
    <source>
        <dbReference type="PROSITE" id="PS50158"/>
    </source>
</evidence>
<evidence type="ECO:0000313" key="4">
    <source>
        <dbReference type="EMBL" id="JAC11256.1"/>
    </source>
</evidence>
<evidence type="ECO:0000256" key="2">
    <source>
        <dbReference type="SAM" id="MobiDB-lite"/>
    </source>
</evidence>
<evidence type="ECO:0000256" key="1">
    <source>
        <dbReference type="PROSITE-ProRule" id="PRU00047"/>
    </source>
</evidence>
<dbReference type="AlphaFoldDB" id="A0A023ERG7"/>
<dbReference type="PROSITE" id="PS50158">
    <property type="entry name" value="ZF_CCHC"/>
    <property type="match status" value="1"/>
</dbReference>
<dbReference type="EMBL" id="GAPW01002342">
    <property type="protein sequence ID" value="JAC11256.1"/>
    <property type="molecule type" value="mRNA"/>
</dbReference>
<keyword evidence="1" id="KW-0479">Metal-binding</keyword>
<proteinExistence type="evidence at transcript level"/>
<organism evidence="4">
    <name type="scientific">Aedes albopictus</name>
    <name type="common">Asian tiger mosquito</name>
    <name type="synonym">Stegomyia albopicta</name>
    <dbReference type="NCBI Taxonomy" id="7160"/>
    <lineage>
        <taxon>Eukaryota</taxon>
        <taxon>Metazoa</taxon>
        <taxon>Ecdysozoa</taxon>
        <taxon>Arthropoda</taxon>
        <taxon>Hexapoda</taxon>
        <taxon>Insecta</taxon>
        <taxon>Pterygota</taxon>
        <taxon>Neoptera</taxon>
        <taxon>Endopterygota</taxon>
        <taxon>Diptera</taxon>
        <taxon>Nematocera</taxon>
        <taxon>Culicoidea</taxon>
        <taxon>Culicidae</taxon>
        <taxon>Culicinae</taxon>
        <taxon>Aedini</taxon>
        <taxon>Aedes</taxon>
        <taxon>Stegomyia</taxon>
    </lineage>
</organism>
<protein>
    <recommendedName>
        <fullName evidence="3">CCHC-type domain-containing protein</fullName>
    </recommendedName>
</protein>
<reference evidence="4" key="1">
    <citation type="journal article" date="2014" name="PLoS Negl. Trop. Dis.">
        <title>Identification and characterization of seminal fluid proteins in the Asian tiger mosquito, Aedes albopictus.</title>
        <authorList>
            <person name="Boes K.E."/>
            <person name="Ribeiro J.M."/>
            <person name="Wong A."/>
            <person name="Harrington L.C."/>
            <person name="Wolfner M.F."/>
            <person name="Sirot L.K."/>
        </authorList>
    </citation>
    <scope>NUCLEOTIDE SEQUENCE</scope>
    <source>
        <tissue evidence="4">Reproductive organs</tissue>
    </source>
</reference>
<name>A0A023ERG7_AEDAL</name>
<keyword evidence="1" id="KW-0863">Zinc-finger</keyword>
<dbReference type="GO" id="GO:0003676">
    <property type="term" value="F:nucleic acid binding"/>
    <property type="evidence" value="ECO:0007669"/>
    <property type="project" value="InterPro"/>
</dbReference>
<accession>A0A023ERG7</accession>